<dbReference type="Proteomes" id="UP000502823">
    <property type="component" value="Unassembled WGS sequence"/>
</dbReference>
<accession>A0A6L2PCP3</accession>
<dbReference type="GO" id="GO:0005634">
    <property type="term" value="C:nucleus"/>
    <property type="evidence" value="ECO:0007669"/>
    <property type="project" value="UniProtKB-SubCell"/>
</dbReference>
<evidence type="ECO:0000256" key="1">
    <source>
        <dbReference type="ARBA" id="ARBA00004123"/>
    </source>
</evidence>
<evidence type="ECO:0000313" key="8">
    <source>
        <dbReference type="EMBL" id="GFG30304.1"/>
    </source>
</evidence>
<evidence type="ECO:0000256" key="4">
    <source>
        <dbReference type="ARBA" id="ARBA00016380"/>
    </source>
</evidence>
<evidence type="ECO:0000313" key="9">
    <source>
        <dbReference type="Proteomes" id="UP000502823"/>
    </source>
</evidence>
<dbReference type="InParanoid" id="A0A6L2PCP3"/>
<comment type="caution">
    <text evidence="8">The sequence shown here is derived from an EMBL/GenBank/DDBJ whole genome shotgun (WGS) entry which is preliminary data.</text>
</comment>
<keyword evidence="6" id="KW-0539">Nucleus</keyword>
<proteinExistence type="inferred from homology"/>
<dbReference type="InterPro" id="IPR025204">
    <property type="entry name" value="CENP-L"/>
</dbReference>
<dbReference type="PANTHER" id="PTHR31740:SF2">
    <property type="entry name" value="CENTROMERE PROTEIN L"/>
    <property type="match status" value="1"/>
</dbReference>
<sequence>MQHACVSLFIVGMGVTDVRSSKKCSLGATAGTRHQRLSTNQRTPGSVFGIRRRTGTEEELGSVSRIQHTVQQERLYFNTHESDLVTEDDYDGLGDLIGKTWKVFRVSPLHNFQYTTTRMKQYGQRLREGLATLLTDSTMDAQYDVSFSVAEGLTLTENDSEAIKIMVNITKKKNEEYSQSKYYVGILVCRGEPKAIGEGSTVHLPVLLCSGTVRTSRAVHFLLQKFFDCSISAIQLSQEDLACIHDRTTEYAAHNEVKRFYGALQQQMIRVFQFNVASGQLVRIKTPVLTITNETKLRAQTAGILSDVLKFLHEGSVKIDTCTPTLGIHPN</sequence>
<gene>
    <name evidence="8" type="ORF">Cfor_01536</name>
</gene>
<dbReference type="OrthoDB" id="8184473at2759"/>
<evidence type="ECO:0000256" key="5">
    <source>
        <dbReference type="ARBA" id="ARBA00022454"/>
    </source>
</evidence>
<evidence type="ECO:0000256" key="6">
    <source>
        <dbReference type="ARBA" id="ARBA00023242"/>
    </source>
</evidence>
<organism evidence="8 9">
    <name type="scientific">Coptotermes formosanus</name>
    <name type="common">Formosan subterranean termite</name>
    <dbReference type="NCBI Taxonomy" id="36987"/>
    <lineage>
        <taxon>Eukaryota</taxon>
        <taxon>Metazoa</taxon>
        <taxon>Ecdysozoa</taxon>
        <taxon>Arthropoda</taxon>
        <taxon>Hexapoda</taxon>
        <taxon>Insecta</taxon>
        <taxon>Pterygota</taxon>
        <taxon>Neoptera</taxon>
        <taxon>Polyneoptera</taxon>
        <taxon>Dictyoptera</taxon>
        <taxon>Blattodea</taxon>
        <taxon>Blattoidea</taxon>
        <taxon>Termitoidae</taxon>
        <taxon>Rhinotermitidae</taxon>
        <taxon>Coptotermes</taxon>
    </lineage>
</organism>
<keyword evidence="7" id="KW-0137">Centromere</keyword>
<protein>
    <recommendedName>
        <fullName evidence="4">Centromere protein L</fullName>
    </recommendedName>
</protein>
<evidence type="ECO:0000256" key="7">
    <source>
        <dbReference type="ARBA" id="ARBA00023328"/>
    </source>
</evidence>
<keyword evidence="5" id="KW-0158">Chromosome</keyword>
<evidence type="ECO:0000256" key="3">
    <source>
        <dbReference type="ARBA" id="ARBA00011060"/>
    </source>
</evidence>
<dbReference type="GO" id="GO:0000775">
    <property type="term" value="C:chromosome, centromeric region"/>
    <property type="evidence" value="ECO:0007669"/>
    <property type="project" value="UniProtKB-SubCell"/>
</dbReference>
<reference evidence="9" key="1">
    <citation type="submission" date="2020-01" db="EMBL/GenBank/DDBJ databases">
        <title>Draft genome sequence of the Termite Coptotermes fromosanus.</title>
        <authorList>
            <person name="Itakura S."/>
            <person name="Yosikawa Y."/>
            <person name="Umezawa K."/>
        </authorList>
    </citation>
    <scope>NUCLEOTIDE SEQUENCE [LARGE SCALE GENOMIC DNA]</scope>
</reference>
<dbReference type="PANTHER" id="PTHR31740">
    <property type="entry name" value="CENTROMERE PROTEIN L"/>
    <property type="match status" value="1"/>
</dbReference>
<keyword evidence="9" id="KW-1185">Reference proteome</keyword>
<evidence type="ECO:0000256" key="2">
    <source>
        <dbReference type="ARBA" id="ARBA00004584"/>
    </source>
</evidence>
<comment type="subcellular location">
    <subcellularLocation>
        <location evidence="2">Chromosome</location>
        <location evidence="2">Centromere</location>
    </subcellularLocation>
    <subcellularLocation>
        <location evidence="1">Nucleus</location>
    </subcellularLocation>
</comment>
<dbReference type="AlphaFoldDB" id="A0A6L2PCP3"/>
<name>A0A6L2PCP3_COPFO</name>
<dbReference type="Pfam" id="PF13092">
    <property type="entry name" value="CENP-L"/>
    <property type="match status" value="1"/>
</dbReference>
<comment type="similarity">
    <text evidence="3">Belongs to the CENP-L/IML3 family.</text>
</comment>
<dbReference type="EMBL" id="BLKM01000211">
    <property type="protein sequence ID" value="GFG30304.1"/>
    <property type="molecule type" value="Genomic_DNA"/>
</dbReference>